<keyword evidence="3 9" id="KW-0479">Metal-binding</keyword>
<dbReference type="InterPro" id="IPR004364">
    <property type="entry name" value="Aa-tRNA-synt_II"/>
</dbReference>
<dbReference type="CDD" id="cd00775">
    <property type="entry name" value="LysRS_core"/>
    <property type="match status" value="1"/>
</dbReference>
<organism evidence="12">
    <name type="scientific">uncultured Desulfovibrio sp</name>
    <dbReference type="NCBI Taxonomy" id="167968"/>
    <lineage>
        <taxon>Bacteria</taxon>
        <taxon>Pseudomonadati</taxon>
        <taxon>Thermodesulfobacteriota</taxon>
        <taxon>Desulfovibrionia</taxon>
        <taxon>Desulfovibrionales</taxon>
        <taxon>Desulfovibrionaceae</taxon>
        <taxon>Desulfovibrio</taxon>
        <taxon>environmental samples</taxon>
    </lineage>
</organism>
<dbReference type="CDD" id="cd04322">
    <property type="entry name" value="LysRS_N"/>
    <property type="match status" value="1"/>
</dbReference>
<dbReference type="SUPFAM" id="SSF50249">
    <property type="entry name" value="Nucleic acid-binding proteins"/>
    <property type="match status" value="1"/>
</dbReference>
<dbReference type="InterPro" id="IPR044136">
    <property type="entry name" value="Lys-tRNA-ligase_II_N"/>
</dbReference>
<dbReference type="InterPro" id="IPR045864">
    <property type="entry name" value="aa-tRNA-synth_II/BPL/LPL"/>
</dbReference>
<dbReference type="InterPro" id="IPR002313">
    <property type="entry name" value="Lys-tRNA-ligase_II"/>
</dbReference>
<dbReference type="PRINTS" id="PR00982">
    <property type="entry name" value="TRNASYNTHLYS"/>
</dbReference>
<dbReference type="PROSITE" id="PS50862">
    <property type="entry name" value="AA_TRNA_LIGASE_II"/>
    <property type="match status" value="1"/>
</dbReference>
<keyword evidence="2 9" id="KW-0436">Ligase</keyword>
<dbReference type="EC" id="6.1.1.6" evidence="9"/>
<feature type="binding site" evidence="9">
    <location>
        <position position="445"/>
    </location>
    <ligand>
        <name>Mg(2+)</name>
        <dbReference type="ChEBI" id="CHEBI:18420"/>
        <label>1</label>
    </ligand>
</feature>
<evidence type="ECO:0000256" key="10">
    <source>
        <dbReference type="RuleBase" id="RU000336"/>
    </source>
</evidence>
<evidence type="ECO:0000259" key="11">
    <source>
        <dbReference type="PROSITE" id="PS50862"/>
    </source>
</evidence>
<evidence type="ECO:0000256" key="6">
    <source>
        <dbReference type="ARBA" id="ARBA00022917"/>
    </source>
</evidence>
<keyword evidence="9" id="KW-0963">Cytoplasm</keyword>
<dbReference type="GO" id="GO:0005524">
    <property type="term" value="F:ATP binding"/>
    <property type="evidence" value="ECO:0007669"/>
    <property type="project" value="UniProtKB-UniRule"/>
</dbReference>
<dbReference type="InterPro" id="IPR004365">
    <property type="entry name" value="NA-bd_OB_tRNA"/>
</dbReference>
<dbReference type="GO" id="GO:0005829">
    <property type="term" value="C:cytosol"/>
    <property type="evidence" value="ECO:0007669"/>
    <property type="project" value="TreeGrafter"/>
</dbReference>
<gene>
    <name evidence="12" type="primary">lysU</name>
    <name evidence="9" type="synonym">lysS</name>
    <name evidence="12" type="ORF">KM92DES2_10911</name>
</gene>
<dbReference type="FunFam" id="2.40.50.140:FF:000024">
    <property type="entry name" value="Lysine--tRNA ligase"/>
    <property type="match status" value="1"/>
</dbReference>
<dbReference type="GO" id="GO:0000049">
    <property type="term" value="F:tRNA binding"/>
    <property type="evidence" value="ECO:0007669"/>
    <property type="project" value="TreeGrafter"/>
</dbReference>
<dbReference type="Pfam" id="PF00152">
    <property type="entry name" value="tRNA-synt_2"/>
    <property type="match status" value="1"/>
</dbReference>
<dbReference type="NCBIfam" id="NF001756">
    <property type="entry name" value="PRK00484.1"/>
    <property type="match status" value="1"/>
</dbReference>
<dbReference type="SUPFAM" id="SSF55681">
    <property type="entry name" value="Class II aaRS and biotin synthetases"/>
    <property type="match status" value="1"/>
</dbReference>
<evidence type="ECO:0000313" key="12">
    <source>
        <dbReference type="EMBL" id="SBV97328.1"/>
    </source>
</evidence>
<dbReference type="InterPro" id="IPR006195">
    <property type="entry name" value="aa-tRNA-synth_II"/>
</dbReference>
<sequence>MDTREKKNSKPAIKLGTKSQHAGYFMPMLESFAAREGLNEVVKNRVVKSCDLLDAGVPLFPNDFRKEHDVAWVLDKFGALEGESLDSQEDVFAIAGRIVSLRSFGKVAFFHIMDQSGRIQCYASREHMDEENYTVVKKLDVGDIVGVSGHLFRTKTGELTIACRKIKLITRSMRPLPEKYHGLTDMETRYRQRYVDLIVTPRAREIFFKRSLIVREFRRFMEDHGFMEVETPMMQPLAGGAAAKPFKTHHNALDLPLFLRIAPELYLKRLLVGGFEKVFELNRNFRNEGIDTRHNPEFTMCEFYWAYATFEDLMDFTEQLFAHLAMTACGTTVVPYQGEMIDLTPGKWTRLSFYDSLTQVGGHSPEFYNDYGKVKAYIRSRGEKAADSESLQKLHAKLFDLDVEGKLIQPHFIYHYPTEISPLSRRNDEHPELTDRFELFITGRELSNAFSELNDPVDQRLRFEDQVREREAGDDEAHSMDQDYLRALEYGMPPAAGQGVGIDRLVMLLTDCASIREVILFPLLRPEV</sequence>
<dbReference type="AlphaFoldDB" id="A0A212JD39"/>
<comment type="subcellular location">
    <subcellularLocation>
        <location evidence="9">Cytoplasm</location>
    </subcellularLocation>
</comment>
<dbReference type="PANTHER" id="PTHR42918:SF15">
    <property type="entry name" value="LYSINE--TRNA LIGASE, CHLOROPLASTIC_MITOCHONDRIAL"/>
    <property type="match status" value="1"/>
</dbReference>
<comment type="catalytic activity">
    <reaction evidence="8 9 10">
        <text>tRNA(Lys) + L-lysine + ATP = L-lysyl-tRNA(Lys) + AMP + diphosphate</text>
        <dbReference type="Rhea" id="RHEA:20792"/>
        <dbReference type="Rhea" id="RHEA-COMP:9696"/>
        <dbReference type="Rhea" id="RHEA-COMP:9697"/>
        <dbReference type="ChEBI" id="CHEBI:30616"/>
        <dbReference type="ChEBI" id="CHEBI:32551"/>
        <dbReference type="ChEBI" id="CHEBI:33019"/>
        <dbReference type="ChEBI" id="CHEBI:78442"/>
        <dbReference type="ChEBI" id="CHEBI:78529"/>
        <dbReference type="ChEBI" id="CHEBI:456215"/>
        <dbReference type="EC" id="6.1.1.6"/>
    </reaction>
</comment>
<dbReference type="HAMAP" id="MF_00252">
    <property type="entry name" value="Lys_tRNA_synth_class2"/>
    <property type="match status" value="1"/>
</dbReference>
<proteinExistence type="inferred from homology"/>
<evidence type="ECO:0000256" key="4">
    <source>
        <dbReference type="ARBA" id="ARBA00022741"/>
    </source>
</evidence>
<feature type="domain" description="Aminoacyl-transfer RNA synthetases class-II family profile" evidence="11">
    <location>
        <begin position="210"/>
        <end position="526"/>
    </location>
</feature>
<dbReference type="InterPro" id="IPR012340">
    <property type="entry name" value="NA-bd_OB-fold"/>
</dbReference>
<comment type="cofactor">
    <cofactor evidence="9 10">
        <name>Mg(2+)</name>
        <dbReference type="ChEBI" id="CHEBI:18420"/>
    </cofactor>
    <text evidence="9 10">Binds 3 Mg(2+) ions per subunit.</text>
</comment>
<feature type="binding site" evidence="9">
    <location>
        <position position="445"/>
    </location>
    <ligand>
        <name>Mg(2+)</name>
        <dbReference type="ChEBI" id="CHEBI:18420"/>
        <label>2</label>
    </ligand>
</feature>
<dbReference type="PANTHER" id="PTHR42918">
    <property type="entry name" value="LYSYL-TRNA SYNTHETASE"/>
    <property type="match status" value="1"/>
</dbReference>
<protein>
    <recommendedName>
        <fullName evidence="9">Lysine--tRNA ligase</fullName>
        <ecNumber evidence="9">6.1.1.6</ecNumber>
    </recommendedName>
    <alternativeName>
        <fullName evidence="9">Lysyl-tRNA synthetase</fullName>
        <shortName evidence="9">LysRS</shortName>
    </alternativeName>
</protein>
<comment type="subunit">
    <text evidence="9">Homodimer.</text>
</comment>
<dbReference type="Gene3D" id="3.30.930.10">
    <property type="entry name" value="Bira Bifunctional Protein, Domain 2"/>
    <property type="match status" value="1"/>
</dbReference>
<dbReference type="Gene3D" id="2.40.50.140">
    <property type="entry name" value="Nucleic acid-binding proteins"/>
    <property type="match status" value="1"/>
</dbReference>
<accession>A0A212JD39</accession>
<dbReference type="Pfam" id="PF01336">
    <property type="entry name" value="tRNA_anti-codon"/>
    <property type="match status" value="1"/>
</dbReference>
<evidence type="ECO:0000256" key="8">
    <source>
        <dbReference type="ARBA" id="ARBA00048573"/>
    </source>
</evidence>
<evidence type="ECO:0000256" key="7">
    <source>
        <dbReference type="ARBA" id="ARBA00023146"/>
    </source>
</evidence>
<evidence type="ECO:0000256" key="5">
    <source>
        <dbReference type="ARBA" id="ARBA00022840"/>
    </source>
</evidence>
<evidence type="ECO:0000256" key="2">
    <source>
        <dbReference type="ARBA" id="ARBA00022598"/>
    </source>
</evidence>
<comment type="similarity">
    <text evidence="1 9">Belongs to the class-II aminoacyl-tRNA synthetase family.</text>
</comment>
<keyword evidence="5 9" id="KW-0067">ATP-binding</keyword>
<feature type="binding site" evidence="9">
    <location>
        <position position="438"/>
    </location>
    <ligand>
        <name>Mg(2+)</name>
        <dbReference type="ChEBI" id="CHEBI:18420"/>
        <label>1</label>
    </ligand>
</feature>
<evidence type="ECO:0000256" key="1">
    <source>
        <dbReference type="ARBA" id="ARBA00008226"/>
    </source>
</evidence>
<keyword evidence="6 9" id="KW-0648">Protein biosynthesis</keyword>
<dbReference type="NCBIfam" id="TIGR00499">
    <property type="entry name" value="lysS_bact"/>
    <property type="match status" value="1"/>
</dbReference>
<keyword evidence="4 9" id="KW-0547">Nucleotide-binding</keyword>
<evidence type="ECO:0000256" key="9">
    <source>
        <dbReference type="HAMAP-Rule" id="MF_00252"/>
    </source>
</evidence>
<dbReference type="GO" id="GO:0004824">
    <property type="term" value="F:lysine-tRNA ligase activity"/>
    <property type="evidence" value="ECO:0007669"/>
    <property type="project" value="UniProtKB-UniRule"/>
</dbReference>
<keyword evidence="9 10" id="KW-0460">Magnesium</keyword>
<dbReference type="InterPro" id="IPR018149">
    <property type="entry name" value="Lys-tRNA-synth_II_C"/>
</dbReference>
<evidence type="ECO:0000256" key="3">
    <source>
        <dbReference type="ARBA" id="ARBA00022723"/>
    </source>
</evidence>
<keyword evidence="7 9" id="KW-0030">Aminoacyl-tRNA synthetase</keyword>
<dbReference type="GO" id="GO:0006430">
    <property type="term" value="P:lysyl-tRNA aminoacylation"/>
    <property type="evidence" value="ECO:0007669"/>
    <property type="project" value="UniProtKB-UniRule"/>
</dbReference>
<name>A0A212JD39_9BACT</name>
<reference evidence="12" key="1">
    <citation type="submission" date="2016-04" db="EMBL/GenBank/DDBJ databases">
        <authorList>
            <person name="Evans L.H."/>
            <person name="Alamgir A."/>
            <person name="Owens N."/>
            <person name="Weber N.D."/>
            <person name="Virtaneva K."/>
            <person name="Barbian K."/>
            <person name="Babar A."/>
            <person name="Rosenke K."/>
        </authorList>
    </citation>
    <scope>NUCLEOTIDE SEQUENCE</scope>
    <source>
        <strain evidence="12">92-2</strain>
    </source>
</reference>
<dbReference type="GO" id="GO:0000287">
    <property type="term" value="F:magnesium ion binding"/>
    <property type="evidence" value="ECO:0007669"/>
    <property type="project" value="UniProtKB-UniRule"/>
</dbReference>
<dbReference type="EMBL" id="FLUP01000001">
    <property type="protein sequence ID" value="SBV97328.1"/>
    <property type="molecule type" value="Genomic_DNA"/>
</dbReference>